<accession>A0A4D7C7W2</accession>
<evidence type="ECO:0000313" key="1">
    <source>
        <dbReference type="EMBL" id="QCI79438.1"/>
    </source>
</evidence>
<sequence length="133" mass="13933">MTVETAELMFDTVTGAASPAIGLVMRTQRDLNAQADAAFRRIEAVGGAMLEAAPLAAMSDGALSAVLSRIRTLPAAPAPRPAPVPNSLRAVIGDSYDRLAWRSAGPGWRNIRSLSATPGMRSACCASRRAGRR</sequence>
<proteinExistence type="predicted"/>
<dbReference type="Proteomes" id="UP000298714">
    <property type="component" value="Chromosome"/>
</dbReference>
<dbReference type="KEGG" id="hgn:E6W36_07400"/>
<keyword evidence="2" id="KW-1185">Reference proteome</keyword>
<organism evidence="1 2">
    <name type="scientific">Hankyongella ginsenosidimutans</name>
    <dbReference type="NCBI Taxonomy" id="1763828"/>
    <lineage>
        <taxon>Bacteria</taxon>
        <taxon>Pseudomonadati</taxon>
        <taxon>Pseudomonadota</taxon>
        <taxon>Alphaproteobacteria</taxon>
        <taxon>Sphingomonadales</taxon>
        <taxon>Sphingomonadaceae</taxon>
        <taxon>Hankyongella</taxon>
    </lineage>
</organism>
<reference evidence="2" key="1">
    <citation type="submission" date="2019-04" db="EMBL/GenBank/DDBJ databases">
        <title>Complete genome sequence of Sphingomonas sp. W1-2-3.</title>
        <authorList>
            <person name="Im W.T."/>
        </authorList>
    </citation>
    <scope>NUCLEOTIDE SEQUENCE [LARGE SCALE GENOMIC DNA]</scope>
    <source>
        <strain evidence="2">W1-2-3</strain>
    </source>
</reference>
<dbReference type="EMBL" id="CP039704">
    <property type="protein sequence ID" value="QCI79438.1"/>
    <property type="molecule type" value="Genomic_DNA"/>
</dbReference>
<dbReference type="RefSeq" id="WP_222874277.1">
    <property type="nucleotide sequence ID" value="NZ_CP039704.1"/>
</dbReference>
<protein>
    <submittedName>
        <fullName evidence="1">Uncharacterized protein</fullName>
    </submittedName>
</protein>
<dbReference type="AlphaFoldDB" id="A0A4D7C7W2"/>
<name>A0A4D7C7W2_9SPHN</name>
<evidence type="ECO:0000313" key="2">
    <source>
        <dbReference type="Proteomes" id="UP000298714"/>
    </source>
</evidence>
<dbReference type="Gene3D" id="1.10.10.1320">
    <property type="entry name" value="Anti-sigma factor, zinc-finger domain"/>
    <property type="match status" value="1"/>
</dbReference>
<gene>
    <name evidence="1" type="ORF">E6W36_07400</name>
</gene>
<dbReference type="InterPro" id="IPR041916">
    <property type="entry name" value="Anti_sigma_zinc_sf"/>
</dbReference>